<dbReference type="PROSITE" id="PS50043">
    <property type="entry name" value="HTH_LUXR_2"/>
    <property type="match status" value="1"/>
</dbReference>
<evidence type="ECO:0000256" key="3">
    <source>
        <dbReference type="ARBA" id="ARBA00023163"/>
    </source>
</evidence>
<dbReference type="PROSITE" id="PS00622">
    <property type="entry name" value="HTH_LUXR_1"/>
    <property type="match status" value="1"/>
</dbReference>
<dbReference type="InterPro" id="IPR000792">
    <property type="entry name" value="Tscrpt_reg_LuxR_C"/>
</dbReference>
<reference evidence="6" key="1">
    <citation type="submission" date="2021-11" db="EMBL/GenBank/DDBJ databases">
        <title>BS-T2-15 a new species belonging to the Comamonadaceae family isolated from the soil of a French oak forest.</title>
        <authorList>
            <person name="Mieszkin S."/>
            <person name="Alain K."/>
        </authorList>
    </citation>
    <scope>NUCLEOTIDE SEQUENCE</scope>
    <source>
        <strain evidence="6">BS-T2-15</strain>
    </source>
</reference>
<dbReference type="Proteomes" id="UP001139353">
    <property type="component" value="Unassembled WGS sequence"/>
</dbReference>
<name>A0A9X1YGD1_9BURK</name>
<accession>A0A9X1YGD1</accession>
<dbReference type="Pfam" id="PF00196">
    <property type="entry name" value="GerE"/>
    <property type="match status" value="1"/>
</dbReference>
<dbReference type="InterPro" id="IPR036388">
    <property type="entry name" value="WH-like_DNA-bd_sf"/>
</dbReference>
<dbReference type="RefSeq" id="WP_275680951.1">
    <property type="nucleotide sequence ID" value="NZ_JAJLJH010000001.1"/>
</dbReference>
<keyword evidence="1" id="KW-0805">Transcription regulation</keyword>
<dbReference type="SUPFAM" id="SSF46894">
    <property type="entry name" value="C-terminal effector domain of the bipartite response regulators"/>
    <property type="match status" value="1"/>
</dbReference>
<dbReference type="GO" id="GO:0003677">
    <property type="term" value="F:DNA binding"/>
    <property type="evidence" value="ECO:0007669"/>
    <property type="project" value="UniProtKB-KW"/>
</dbReference>
<feature type="domain" description="HTH luxR-type" evidence="5">
    <location>
        <begin position="188"/>
        <end position="253"/>
    </location>
</feature>
<dbReference type="CDD" id="cd06170">
    <property type="entry name" value="LuxR_C_like"/>
    <property type="match status" value="1"/>
</dbReference>
<sequence>MNRSAKRHEAGADTLHFIGRTAEETAPSPQMSLGAARIELEALEAELAYRGPERRNGPGAGLAKLLAAVLDEVDYGLLLMAADGHVVHANHAARVELAGAKTLQLNGKRLVGRSASDQRALDEALAGARDGGKRRMLAFAPSDALSEGKSCDLSIVPLPAALSAHHSGHAVLIALPRSRIAETLSVDAYARELGLSRREQQVLAGLCEGLRVKEIAARLEIGDETVRSHVKRLKAKTGCAGIVDIVNQVSRLPPMVGALRQAPLELPRD</sequence>
<evidence type="ECO:0000259" key="5">
    <source>
        <dbReference type="PROSITE" id="PS50043"/>
    </source>
</evidence>
<evidence type="ECO:0000313" key="7">
    <source>
        <dbReference type="Proteomes" id="UP001139353"/>
    </source>
</evidence>
<dbReference type="AlphaFoldDB" id="A0A9X1YGD1"/>
<proteinExistence type="predicted"/>
<evidence type="ECO:0000256" key="1">
    <source>
        <dbReference type="ARBA" id="ARBA00023015"/>
    </source>
</evidence>
<protein>
    <submittedName>
        <fullName evidence="6">LuxR C-terminal-related transcriptional regulator</fullName>
    </submittedName>
</protein>
<evidence type="ECO:0000313" key="6">
    <source>
        <dbReference type="EMBL" id="MCK9684930.1"/>
    </source>
</evidence>
<dbReference type="SMART" id="SM00421">
    <property type="entry name" value="HTH_LUXR"/>
    <property type="match status" value="1"/>
</dbReference>
<dbReference type="PRINTS" id="PR00038">
    <property type="entry name" value="HTHLUXR"/>
</dbReference>
<dbReference type="PANTHER" id="PTHR44688">
    <property type="entry name" value="DNA-BINDING TRANSCRIPTIONAL ACTIVATOR DEVR_DOSR"/>
    <property type="match status" value="1"/>
</dbReference>
<gene>
    <name evidence="6" type="ORF">LPC04_04325</name>
</gene>
<organism evidence="6 7">
    <name type="scientific">Scleromatobacter humisilvae</name>
    <dbReference type="NCBI Taxonomy" id="2897159"/>
    <lineage>
        <taxon>Bacteria</taxon>
        <taxon>Pseudomonadati</taxon>
        <taxon>Pseudomonadota</taxon>
        <taxon>Betaproteobacteria</taxon>
        <taxon>Burkholderiales</taxon>
        <taxon>Sphaerotilaceae</taxon>
        <taxon>Scleromatobacter</taxon>
    </lineage>
</organism>
<evidence type="ECO:0000256" key="4">
    <source>
        <dbReference type="SAM" id="MobiDB-lite"/>
    </source>
</evidence>
<keyword evidence="3" id="KW-0804">Transcription</keyword>
<dbReference type="Gene3D" id="1.10.10.10">
    <property type="entry name" value="Winged helix-like DNA-binding domain superfamily/Winged helix DNA-binding domain"/>
    <property type="match status" value="1"/>
</dbReference>
<dbReference type="PANTHER" id="PTHR44688:SF16">
    <property type="entry name" value="DNA-BINDING TRANSCRIPTIONAL ACTIVATOR DEVR_DOSR"/>
    <property type="match status" value="1"/>
</dbReference>
<evidence type="ECO:0000256" key="2">
    <source>
        <dbReference type="ARBA" id="ARBA00023125"/>
    </source>
</evidence>
<keyword evidence="2" id="KW-0238">DNA-binding</keyword>
<dbReference type="EMBL" id="JAJLJH010000001">
    <property type="protein sequence ID" value="MCK9684930.1"/>
    <property type="molecule type" value="Genomic_DNA"/>
</dbReference>
<keyword evidence="7" id="KW-1185">Reference proteome</keyword>
<dbReference type="GO" id="GO:0006355">
    <property type="term" value="P:regulation of DNA-templated transcription"/>
    <property type="evidence" value="ECO:0007669"/>
    <property type="project" value="InterPro"/>
</dbReference>
<comment type="caution">
    <text evidence="6">The sequence shown here is derived from an EMBL/GenBank/DDBJ whole genome shotgun (WGS) entry which is preliminary data.</text>
</comment>
<dbReference type="InterPro" id="IPR016032">
    <property type="entry name" value="Sig_transdc_resp-reg_C-effctor"/>
</dbReference>
<feature type="region of interest" description="Disordered" evidence="4">
    <location>
        <begin position="1"/>
        <end position="30"/>
    </location>
</feature>